<reference evidence="2 3" key="1">
    <citation type="submission" date="2016-01" db="EMBL/GenBank/DDBJ databases">
        <title>The new phylogeny of the genus Mycobacterium.</title>
        <authorList>
            <person name="Tarcisio F."/>
            <person name="Conor M."/>
            <person name="Antonella G."/>
            <person name="Elisabetta G."/>
            <person name="Giulia F.S."/>
            <person name="Sara T."/>
            <person name="Anna F."/>
            <person name="Clotilde B."/>
            <person name="Roberto B."/>
            <person name="Veronica D.S."/>
            <person name="Fabio R."/>
            <person name="Monica P."/>
            <person name="Olivier J."/>
            <person name="Enrico T."/>
            <person name="Nicola S."/>
        </authorList>
    </citation>
    <scope>NUCLEOTIDE SEQUENCE [LARGE SCALE GENOMIC DNA]</scope>
    <source>
        <strain evidence="2 3">ATCC 700010</strain>
    </source>
</reference>
<feature type="compositionally biased region" description="Polar residues" evidence="1">
    <location>
        <begin position="55"/>
        <end position="67"/>
    </location>
</feature>
<dbReference type="Proteomes" id="UP000193964">
    <property type="component" value="Unassembled WGS sequence"/>
</dbReference>
<evidence type="ECO:0000256" key="1">
    <source>
        <dbReference type="SAM" id="MobiDB-lite"/>
    </source>
</evidence>
<dbReference type="RefSeq" id="WP_085142550.1">
    <property type="nucleotide sequence ID" value="NZ_JACKUA010000023.1"/>
</dbReference>
<name>A0A1X2FJ29_9MYCO</name>
<organism evidence="2 3">
    <name type="scientific">Mycolicibacterium wolinskyi</name>
    <dbReference type="NCBI Taxonomy" id="59750"/>
    <lineage>
        <taxon>Bacteria</taxon>
        <taxon>Bacillati</taxon>
        <taxon>Actinomycetota</taxon>
        <taxon>Actinomycetes</taxon>
        <taxon>Mycobacteriales</taxon>
        <taxon>Mycobacteriaceae</taxon>
        <taxon>Mycolicibacterium</taxon>
    </lineage>
</organism>
<feature type="region of interest" description="Disordered" evidence="1">
    <location>
        <begin position="33"/>
        <end position="67"/>
    </location>
</feature>
<accession>A0A1X2FJ29</accession>
<protein>
    <submittedName>
        <fullName evidence="2">Uncharacterized protein</fullName>
    </submittedName>
</protein>
<sequence>MALTPGKLWAVYVIAAVLLCGGVTAGVLMNHKTETPPASQPPPPPSSAIRVGTPATPSSVYPQPQQPAAPSCRSVTAVDAQNVSRQFVLAVGNAYAETPEARQCQAATVVAHSDVKDQDYTMTCVPESSLVKCTGGQSAVIVFRPGA</sequence>
<comment type="caution">
    <text evidence="2">The sequence shown here is derived from an EMBL/GenBank/DDBJ whole genome shotgun (WGS) entry which is preliminary data.</text>
</comment>
<dbReference type="AlphaFoldDB" id="A0A1X2FJ29"/>
<dbReference type="EMBL" id="LQQA01000005">
    <property type="protein sequence ID" value="ORX18443.1"/>
    <property type="molecule type" value="Genomic_DNA"/>
</dbReference>
<evidence type="ECO:0000313" key="3">
    <source>
        <dbReference type="Proteomes" id="UP000193964"/>
    </source>
</evidence>
<evidence type="ECO:0000313" key="2">
    <source>
        <dbReference type="EMBL" id="ORX18443.1"/>
    </source>
</evidence>
<dbReference type="OrthoDB" id="4713284at2"/>
<gene>
    <name evidence="2" type="ORF">AWC31_14160</name>
</gene>
<proteinExistence type="predicted"/>